<keyword evidence="2" id="KW-1185">Reference proteome</keyword>
<sequence length="49" mass="5811">MLAIWTRTSLQRRRNWQESSRNTETLWTCGSPDSQQDLLLSLMTPTRML</sequence>
<dbReference type="EMBL" id="CAJNDS010001213">
    <property type="protein sequence ID" value="CAE7251885.1"/>
    <property type="molecule type" value="Genomic_DNA"/>
</dbReference>
<dbReference type="Proteomes" id="UP000604046">
    <property type="component" value="Unassembled WGS sequence"/>
</dbReference>
<comment type="caution">
    <text evidence="1">The sequence shown here is derived from an EMBL/GenBank/DDBJ whole genome shotgun (WGS) entry which is preliminary data.</text>
</comment>
<gene>
    <name evidence="1" type="ORF">SNAT2548_LOCUS12513</name>
</gene>
<evidence type="ECO:0000313" key="2">
    <source>
        <dbReference type="Proteomes" id="UP000604046"/>
    </source>
</evidence>
<organism evidence="1 2">
    <name type="scientific">Symbiodinium natans</name>
    <dbReference type="NCBI Taxonomy" id="878477"/>
    <lineage>
        <taxon>Eukaryota</taxon>
        <taxon>Sar</taxon>
        <taxon>Alveolata</taxon>
        <taxon>Dinophyceae</taxon>
        <taxon>Suessiales</taxon>
        <taxon>Symbiodiniaceae</taxon>
        <taxon>Symbiodinium</taxon>
    </lineage>
</organism>
<proteinExistence type="predicted"/>
<dbReference type="AlphaFoldDB" id="A0A812LYH1"/>
<reference evidence="1" key="1">
    <citation type="submission" date="2021-02" db="EMBL/GenBank/DDBJ databases">
        <authorList>
            <person name="Dougan E. K."/>
            <person name="Rhodes N."/>
            <person name="Thang M."/>
            <person name="Chan C."/>
        </authorList>
    </citation>
    <scope>NUCLEOTIDE SEQUENCE</scope>
</reference>
<name>A0A812LYH1_9DINO</name>
<accession>A0A812LYH1</accession>
<protein>
    <submittedName>
        <fullName evidence="1">Uncharacterized protein</fullName>
    </submittedName>
</protein>
<evidence type="ECO:0000313" key="1">
    <source>
        <dbReference type="EMBL" id="CAE7251885.1"/>
    </source>
</evidence>